<keyword evidence="2 4" id="KW-0862">Zinc</keyword>
<sequence>MKPAEMMDGWILPGDGTAVVRQFPIPKAGHGQVVIKVMASTISETDIRAIYRQHLGTGAEKYRNVIAGHEPAGIVYSVGAGCRRLREGDRVCVYDASRCGQCGDCRRGYAISCPADSRAAYGWQRDGGMAQYMLAEERDCLLLPESVSYVDGACVACCFGTCYEAVRRLDVSGDDRCLVVGLGPMGLATCMLARARGASFLVGVDVNPARATQCSQLNLADLVLDAEGGEEGRQRCLRAVMEVTEGMGCEKTIDTSGHPDGRLLALQATRRFGSVALVGEGNHMTFQPSNDLLHKHIAIHGVWVSSYANMEALLERLDRWRMHPEKIVTHYFALADAAQAYETVDKGNCGKVAVITSDEE</sequence>
<protein>
    <recommendedName>
        <fullName evidence="5">Enoyl reductase (ER) domain-containing protein</fullName>
    </recommendedName>
</protein>
<dbReference type="InParanoid" id="A0A0G4G6N1"/>
<evidence type="ECO:0000256" key="4">
    <source>
        <dbReference type="RuleBase" id="RU361277"/>
    </source>
</evidence>
<dbReference type="SMART" id="SM00829">
    <property type="entry name" value="PKS_ER"/>
    <property type="match status" value="1"/>
</dbReference>
<evidence type="ECO:0000256" key="3">
    <source>
        <dbReference type="ARBA" id="ARBA00023002"/>
    </source>
</evidence>
<gene>
    <name evidence="6" type="ORF">Vbra_3138</name>
</gene>
<dbReference type="PANTHER" id="PTHR43401">
    <property type="entry name" value="L-THREONINE 3-DEHYDROGENASE"/>
    <property type="match status" value="1"/>
</dbReference>
<accession>A0A0G4G6N1</accession>
<dbReference type="EMBL" id="CDMY01000581">
    <property type="protein sequence ID" value="CEM24362.1"/>
    <property type="molecule type" value="Genomic_DNA"/>
</dbReference>
<comment type="cofactor">
    <cofactor evidence="4">
        <name>Zn(2+)</name>
        <dbReference type="ChEBI" id="CHEBI:29105"/>
    </cofactor>
</comment>
<dbReference type="InterPro" id="IPR020843">
    <property type="entry name" value="ER"/>
</dbReference>
<evidence type="ECO:0000256" key="2">
    <source>
        <dbReference type="ARBA" id="ARBA00022833"/>
    </source>
</evidence>
<dbReference type="GO" id="GO:0008270">
    <property type="term" value="F:zinc ion binding"/>
    <property type="evidence" value="ECO:0007669"/>
    <property type="project" value="InterPro"/>
</dbReference>
<dbReference type="InterPro" id="IPR002328">
    <property type="entry name" value="ADH_Zn_CS"/>
</dbReference>
<dbReference type="InterPro" id="IPR013149">
    <property type="entry name" value="ADH-like_C"/>
</dbReference>
<dbReference type="OrthoDB" id="1879366at2759"/>
<proteinExistence type="inferred from homology"/>
<dbReference type="STRING" id="1169540.A0A0G4G6N1"/>
<dbReference type="InterPro" id="IPR013154">
    <property type="entry name" value="ADH-like_N"/>
</dbReference>
<organism evidence="6 7">
    <name type="scientific">Vitrella brassicaformis (strain CCMP3155)</name>
    <dbReference type="NCBI Taxonomy" id="1169540"/>
    <lineage>
        <taxon>Eukaryota</taxon>
        <taxon>Sar</taxon>
        <taxon>Alveolata</taxon>
        <taxon>Colpodellida</taxon>
        <taxon>Vitrellaceae</taxon>
        <taxon>Vitrella</taxon>
    </lineage>
</organism>
<dbReference type="AlphaFoldDB" id="A0A0G4G6N1"/>
<dbReference type="InterPro" id="IPR011032">
    <property type="entry name" value="GroES-like_sf"/>
</dbReference>
<dbReference type="SUPFAM" id="SSF51735">
    <property type="entry name" value="NAD(P)-binding Rossmann-fold domains"/>
    <property type="match status" value="1"/>
</dbReference>
<evidence type="ECO:0000259" key="5">
    <source>
        <dbReference type="SMART" id="SM00829"/>
    </source>
</evidence>
<evidence type="ECO:0000256" key="1">
    <source>
        <dbReference type="ARBA" id="ARBA00022723"/>
    </source>
</evidence>
<dbReference type="Gene3D" id="3.40.50.720">
    <property type="entry name" value="NAD(P)-binding Rossmann-like Domain"/>
    <property type="match status" value="1"/>
</dbReference>
<keyword evidence="7" id="KW-1185">Reference proteome</keyword>
<reference evidence="6 7" key="1">
    <citation type="submission" date="2014-11" db="EMBL/GenBank/DDBJ databases">
        <authorList>
            <person name="Zhu J."/>
            <person name="Qi W."/>
            <person name="Song R."/>
        </authorList>
    </citation>
    <scope>NUCLEOTIDE SEQUENCE [LARGE SCALE GENOMIC DNA]</scope>
</reference>
<keyword evidence="1 4" id="KW-0479">Metal-binding</keyword>
<dbReference type="GO" id="GO:0016491">
    <property type="term" value="F:oxidoreductase activity"/>
    <property type="evidence" value="ECO:0007669"/>
    <property type="project" value="UniProtKB-KW"/>
</dbReference>
<dbReference type="VEuPathDB" id="CryptoDB:Vbra_3138"/>
<dbReference type="PANTHER" id="PTHR43401:SF2">
    <property type="entry name" value="L-THREONINE 3-DEHYDROGENASE"/>
    <property type="match status" value="1"/>
</dbReference>
<comment type="similarity">
    <text evidence="4">Belongs to the zinc-containing alcohol dehydrogenase family.</text>
</comment>
<dbReference type="InterPro" id="IPR050129">
    <property type="entry name" value="Zn_alcohol_dh"/>
</dbReference>
<name>A0A0G4G6N1_VITBC</name>
<feature type="domain" description="Enoyl reductase (ER)" evidence="5">
    <location>
        <begin position="14"/>
        <end position="354"/>
    </location>
</feature>
<dbReference type="PROSITE" id="PS00059">
    <property type="entry name" value="ADH_ZINC"/>
    <property type="match status" value="1"/>
</dbReference>
<evidence type="ECO:0000313" key="7">
    <source>
        <dbReference type="Proteomes" id="UP000041254"/>
    </source>
</evidence>
<keyword evidence="3" id="KW-0560">Oxidoreductase</keyword>
<dbReference type="SUPFAM" id="SSF50129">
    <property type="entry name" value="GroES-like"/>
    <property type="match status" value="1"/>
</dbReference>
<dbReference type="Proteomes" id="UP000041254">
    <property type="component" value="Unassembled WGS sequence"/>
</dbReference>
<evidence type="ECO:0000313" key="6">
    <source>
        <dbReference type="EMBL" id="CEM24362.1"/>
    </source>
</evidence>
<dbReference type="InterPro" id="IPR036291">
    <property type="entry name" value="NAD(P)-bd_dom_sf"/>
</dbReference>
<dbReference type="Gene3D" id="3.90.180.10">
    <property type="entry name" value="Medium-chain alcohol dehydrogenases, catalytic domain"/>
    <property type="match status" value="1"/>
</dbReference>
<dbReference type="Pfam" id="PF08240">
    <property type="entry name" value="ADH_N"/>
    <property type="match status" value="1"/>
</dbReference>
<dbReference type="PhylomeDB" id="A0A0G4G6N1"/>
<dbReference type="Pfam" id="PF00107">
    <property type="entry name" value="ADH_zinc_N"/>
    <property type="match status" value="1"/>
</dbReference>